<feature type="domain" description="Pyridoxamine 5'-phosphate oxidase N-terminal" evidence="1">
    <location>
        <begin position="3"/>
        <end position="126"/>
    </location>
</feature>
<gene>
    <name evidence="2" type="ORF">METZ01_LOCUS140423</name>
</gene>
<evidence type="ECO:0000259" key="1">
    <source>
        <dbReference type="Pfam" id="PF01243"/>
    </source>
</evidence>
<dbReference type="AlphaFoldDB" id="A0A381ZEC7"/>
<proteinExistence type="predicted"/>
<dbReference type="Pfam" id="PF01243">
    <property type="entry name" value="PNPOx_N"/>
    <property type="match status" value="1"/>
</dbReference>
<dbReference type="InterPro" id="IPR011576">
    <property type="entry name" value="Pyridox_Oxase_N"/>
</dbReference>
<organism evidence="2">
    <name type="scientific">marine metagenome</name>
    <dbReference type="NCBI Taxonomy" id="408172"/>
    <lineage>
        <taxon>unclassified sequences</taxon>
        <taxon>metagenomes</taxon>
        <taxon>ecological metagenomes</taxon>
    </lineage>
</organism>
<sequence length="141" mass="16243">MDNIPKFMENHNTMTLATHGKDGTGAAAVFYAIIKKSASLVFVSNPESDHIKNLEINKMCAATIQDDGLEWKEIKGLQLKGEINQANEKYWENYFRKYPYIRTNEELSKALGKVNLYEFRITWARLIDNTKGFGNRTEITY</sequence>
<reference evidence="2" key="1">
    <citation type="submission" date="2018-05" db="EMBL/GenBank/DDBJ databases">
        <authorList>
            <person name="Lanie J.A."/>
            <person name="Ng W.-L."/>
            <person name="Kazmierczak K.M."/>
            <person name="Andrzejewski T.M."/>
            <person name="Davidsen T.M."/>
            <person name="Wayne K.J."/>
            <person name="Tettelin H."/>
            <person name="Glass J.I."/>
            <person name="Rusch D."/>
            <person name="Podicherti R."/>
            <person name="Tsui H.-C.T."/>
            <person name="Winkler M.E."/>
        </authorList>
    </citation>
    <scope>NUCLEOTIDE SEQUENCE</scope>
</reference>
<dbReference type="SUPFAM" id="SSF50475">
    <property type="entry name" value="FMN-binding split barrel"/>
    <property type="match status" value="1"/>
</dbReference>
<name>A0A381ZEC7_9ZZZZ</name>
<dbReference type="Gene3D" id="2.30.110.10">
    <property type="entry name" value="Electron Transport, Fmn-binding Protein, Chain A"/>
    <property type="match status" value="1"/>
</dbReference>
<dbReference type="EMBL" id="UINC01020983">
    <property type="protein sequence ID" value="SVA87569.1"/>
    <property type="molecule type" value="Genomic_DNA"/>
</dbReference>
<protein>
    <recommendedName>
        <fullName evidence="1">Pyridoxamine 5'-phosphate oxidase N-terminal domain-containing protein</fullName>
    </recommendedName>
</protein>
<accession>A0A381ZEC7</accession>
<evidence type="ECO:0000313" key="2">
    <source>
        <dbReference type="EMBL" id="SVA87569.1"/>
    </source>
</evidence>
<dbReference type="InterPro" id="IPR012349">
    <property type="entry name" value="Split_barrel_FMN-bd"/>
</dbReference>